<reference evidence="3 4" key="1">
    <citation type="submission" date="2015-07" db="EMBL/GenBank/DDBJ databases">
        <title>Comparative genomics of the Sigatoka disease complex on banana suggests a link between parallel evolutionary changes in Pseudocercospora fijiensis and Pseudocercospora eumusae and increased virulence on the banana host.</title>
        <authorList>
            <person name="Chang T.-C."/>
            <person name="Salvucci A."/>
            <person name="Crous P.W."/>
            <person name="Stergiopoulos I."/>
        </authorList>
    </citation>
    <scope>NUCLEOTIDE SEQUENCE [LARGE SCALE GENOMIC DNA]</scope>
    <source>
        <strain evidence="3 4">CBS 114824</strain>
    </source>
</reference>
<dbReference type="PROSITE" id="PS50181">
    <property type="entry name" value="FBOX"/>
    <property type="match status" value="1"/>
</dbReference>
<accession>A0A139HW64</accession>
<comment type="caution">
    <text evidence="3">The sequence shown here is derived from an EMBL/GenBank/DDBJ whole genome shotgun (WGS) entry which is preliminary data.</text>
</comment>
<dbReference type="EMBL" id="LFZN01000005">
    <property type="protein sequence ID" value="KXT06710.1"/>
    <property type="molecule type" value="Genomic_DNA"/>
</dbReference>
<dbReference type="AlphaFoldDB" id="A0A139HW64"/>
<dbReference type="InterPro" id="IPR001810">
    <property type="entry name" value="F-box_dom"/>
</dbReference>
<sequence>MHSPGNSNTASLSADSSSDPDVGSDIASAADAEQNGTAAPSAGSATATANAVIPQRPQHPFYRLPSELISDIVDLLPPEAFINFAFANYPLVRAFGLAPVLSRRRVDYVTTRTQIPALFPLLNVPPELMLQILQQLKPIDVMRFVIANYRELARQGIAPVLTRETELELKKALGGPDVT</sequence>
<gene>
    <name evidence="3" type="ORF">AC578_8526</name>
</gene>
<dbReference type="Proteomes" id="UP000070133">
    <property type="component" value="Unassembled WGS sequence"/>
</dbReference>
<evidence type="ECO:0000256" key="1">
    <source>
        <dbReference type="SAM" id="MobiDB-lite"/>
    </source>
</evidence>
<name>A0A139HW64_9PEZI</name>
<evidence type="ECO:0000313" key="3">
    <source>
        <dbReference type="EMBL" id="KXT06710.1"/>
    </source>
</evidence>
<protein>
    <recommendedName>
        <fullName evidence="2">F-box domain-containing protein</fullName>
    </recommendedName>
</protein>
<feature type="domain" description="F-box" evidence="2">
    <location>
        <begin position="118"/>
        <end position="164"/>
    </location>
</feature>
<evidence type="ECO:0000313" key="4">
    <source>
        <dbReference type="Proteomes" id="UP000070133"/>
    </source>
</evidence>
<evidence type="ECO:0000259" key="2">
    <source>
        <dbReference type="PROSITE" id="PS50181"/>
    </source>
</evidence>
<organism evidence="3 4">
    <name type="scientific">Pseudocercospora eumusae</name>
    <dbReference type="NCBI Taxonomy" id="321146"/>
    <lineage>
        <taxon>Eukaryota</taxon>
        <taxon>Fungi</taxon>
        <taxon>Dikarya</taxon>
        <taxon>Ascomycota</taxon>
        <taxon>Pezizomycotina</taxon>
        <taxon>Dothideomycetes</taxon>
        <taxon>Dothideomycetidae</taxon>
        <taxon>Mycosphaerellales</taxon>
        <taxon>Mycosphaerellaceae</taxon>
        <taxon>Pseudocercospora</taxon>
    </lineage>
</organism>
<proteinExistence type="predicted"/>
<feature type="compositionally biased region" description="Low complexity" evidence="1">
    <location>
        <begin position="1"/>
        <end position="19"/>
    </location>
</feature>
<keyword evidence="4" id="KW-1185">Reference proteome</keyword>
<dbReference type="STRING" id="321146.A0A139HW64"/>
<feature type="region of interest" description="Disordered" evidence="1">
    <location>
        <begin position="1"/>
        <end position="43"/>
    </location>
</feature>
<dbReference type="OrthoDB" id="3360032at2759"/>